<dbReference type="InterPro" id="IPR037546">
    <property type="entry name" value="SAC51-like"/>
</dbReference>
<comment type="similarity">
    <text evidence="1">Belongs to the bHLH protein family.</text>
</comment>
<dbReference type="SUPFAM" id="SSF47459">
    <property type="entry name" value="HLH, helix-loop-helix DNA-binding domain"/>
    <property type="match status" value="1"/>
</dbReference>
<feature type="compositionally biased region" description="Basic and acidic residues" evidence="4">
    <location>
        <begin position="200"/>
        <end position="213"/>
    </location>
</feature>
<evidence type="ECO:0000259" key="5">
    <source>
        <dbReference type="PROSITE" id="PS50888"/>
    </source>
</evidence>
<evidence type="ECO:0000313" key="7">
    <source>
        <dbReference type="Proteomes" id="UP000000763"/>
    </source>
</evidence>
<evidence type="ECO:0000313" key="6">
    <source>
        <dbReference type="EMBL" id="AAR06338.1"/>
    </source>
</evidence>
<dbReference type="PANTHER" id="PTHR36066:SF18">
    <property type="entry name" value="HELIX-LOOP-HELIX DNA-BINDING DOMAIN CONTAINING PROTEIN, EXPRESSED"/>
    <property type="match status" value="1"/>
</dbReference>
<keyword evidence="3" id="KW-0804">Transcription</keyword>
<dbReference type="GO" id="GO:0005634">
    <property type="term" value="C:nucleus"/>
    <property type="evidence" value="ECO:0000305"/>
    <property type="project" value="Gramene"/>
</dbReference>
<evidence type="ECO:0000256" key="2">
    <source>
        <dbReference type="ARBA" id="ARBA00023015"/>
    </source>
</evidence>
<protein>
    <recommendedName>
        <fullName evidence="5">BHLH domain-containing protein</fullName>
    </recommendedName>
</protein>
<dbReference type="InterPro" id="IPR011598">
    <property type="entry name" value="bHLH_dom"/>
</dbReference>
<dbReference type="Pfam" id="PF23173">
    <property type="entry name" value="bHLH_SAC51"/>
    <property type="match status" value="1"/>
</dbReference>
<proteinExistence type="inferred from homology"/>
<feature type="domain" description="BHLH" evidence="5">
    <location>
        <begin position="200"/>
        <end position="249"/>
    </location>
</feature>
<evidence type="ECO:0000256" key="1">
    <source>
        <dbReference type="ARBA" id="ARBA00005510"/>
    </source>
</evidence>
<dbReference type="GO" id="GO:0046983">
    <property type="term" value="F:protein dimerization activity"/>
    <property type="evidence" value="ECO:0007669"/>
    <property type="project" value="InterPro"/>
</dbReference>
<dbReference type="EMBL" id="AC137921">
    <property type="protein sequence ID" value="AAR06338.1"/>
    <property type="molecule type" value="Genomic_DNA"/>
</dbReference>
<dbReference type="InterPro" id="IPR036638">
    <property type="entry name" value="HLH_DNA-bd_sf"/>
</dbReference>
<feature type="compositionally biased region" description="Acidic residues" evidence="4">
    <location>
        <begin position="159"/>
        <end position="170"/>
    </location>
</feature>
<feature type="region of interest" description="Disordered" evidence="4">
    <location>
        <begin position="159"/>
        <end position="215"/>
    </location>
</feature>
<name>Q75H21_ORYSJ</name>
<feature type="compositionally biased region" description="Polar residues" evidence="4">
    <location>
        <begin position="185"/>
        <end position="194"/>
    </location>
</feature>
<dbReference type="AlphaFoldDB" id="Q75H21"/>
<evidence type="ECO:0000256" key="3">
    <source>
        <dbReference type="ARBA" id="ARBA00023163"/>
    </source>
</evidence>
<gene>
    <name evidence="6" type="primary">OSJNBa0027H16.21</name>
</gene>
<dbReference type="PANTHER" id="PTHR36066">
    <property type="entry name" value="TRANSCRIPTION FACTOR BHLH145"/>
    <property type="match status" value="1"/>
</dbReference>
<sequence length="384" mass="40999">MQGDPGYGYGGYGYGYGYGYGGAGYDMAGYGGGGGGYYTSDPYNAAPAAYEDPLAVAGRRQHDFPAPLTGVEFQPSDTCPKNYVIFDQTYDRSRVMFHPSLANNLGNSGGGYDHHHHCGYGGFEQDYASKSAYYGVEDDGGGGCSIRQKEDTDEIDALMSTEDGEEEDDVLSTGRTPGCRAGGSPDSTCSSGASRSDCGGGRKPEAGGGERKKERMKKMMRTLKGIIPGGDRMDTPAVLDEAVRYLKSLKVEVKKLGPVRRRRRRNSSRAPPPLWSSSSLGMVAVGFAKLLPSSSRPPFPPKIAGAPLSPSTRTSPPPRPRRRHCRLSSIVVRALGEFAASPSTRRCCPFAPPRRHSPASTRCRAAIGNDVIVDVSATSAVDPW</sequence>
<reference evidence="7" key="1">
    <citation type="journal article" date="2005" name="Nature">
        <title>The map-based sequence of the rice genome.</title>
        <authorList>
            <consortium name="International rice genome sequencing project (IRGSP)"/>
            <person name="Matsumoto T."/>
            <person name="Wu J."/>
            <person name="Kanamori H."/>
            <person name="Katayose Y."/>
            <person name="Fujisawa M."/>
            <person name="Namiki N."/>
            <person name="Mizuno H."/>
            <person name="Yamamoto K."/>
            <person name="Antonio B.A."/>
            <person name="Baba T."/>
            <person name="Sakata K."/>
            <person name="Nagamura Y."/>
            <person name="Aoki H."/>
            <person name="Arikawa K."/>
            <person name="Arita K."/>
            <person name="Bito T."/>
            <person name="Chiden Y."/>
            <person name="Fujitsuka N."/>
            <person name="Fukunaka R."/>
            <person name="Hamada M."/>
            <person name="Harada C."/>
            <person name="Hayashi A."/>
            <person name="Hijishita S."/>
            <person name="Honda M."/>
            <person name="Hosokawa S."/>
            <person name="Ichikawa Y."/>
            <person name="Idonuma A."/>
            <person name="Iijima M."/>
            <person name="Ikeda M."/>
            <person name="Ikeno M."/>
            <person name="Ito K."/>
            <person name="Ito S."/>
            <person name="Ito T."/>
            <person name="Ito Y."/>
            <person name="Ito Y."/>
            <person name="Iwabuchi A."/>
            <person name="Kamiya K."/>
            <person name="Karasawa W."/>
            <person name="Kurita K."/>
            <person name="Katagiri S."/>
            <person name="Kikuta A."/>
            <person name="Kobayashi H."/>
            <person name="Kobayashi N."/>
            <person name="Machita K."/>
            <person name="Maehara T."/>
            <person name="Masukawa M."/>
            <person name="Mizubayashi T."/>
            <person name="Mukai Y."/>
            <person name="Nagasaki H."/>
            <person name="Nagata Y."/>
            <person name="Naito S."/>
            <person name="Nakashima M."/>
            <person name="Nakama Y."/>
            <person name="Nakamichi Y."/>
            <person name="Nakamura M."/>
            <person name="Meguro A."/>
            <person name="Negishi M."/>
            <person name="Ohta I."/>
            <person name="Ohta T."/>
            <person name="Okamoto M."/>
            <person name="Ono N."/>
            <person name="Saji S."/>
            <person name="Sakaguchi M."/>
            <person name="Sakai K."/>
            <person name="Shibata M."/>
            <person name="Shimokawa T."/>
            <person name="Song J."/>
            <person name="Takazaki Y."/>
            <person name="Terasawa K."/>
            <person name="Tsugane M."/>
            <person name="Tsuji K."/>
            <person name="Ueda S."/>
            <person name="Waki K."/>
            <person name="Yamagata H."/>
            <person name="Yamamoto M."/>
            <person name="Yamamoto S."/>
            <person name="Yamane H."/>
            <person name="Yoshiki S."/>
            <person name="Yoshihara R."/>
            <person name="Yukawa K."/>
            <person name="Zhong H."/>
            <person name="Yano M."/>
            <person name="Yuan Q."/>
            <person name="Ouyang S."/>
            <person name="Liu J."/>
            <person name="Jones K.M."/>
            <person name="Gansberger K."/>
            <person name="Moffat K."/>
            <person name="Hill J."/>
            <person name="Bera J."/>
            <person name="Fadrosh D."/>
            <person name="Jin S."/>
            <person name="Johri S."/>
            <person name="Kim M."/>
            <person name="Overton L."/>
            <person name="Reardon M."/>
            <person name="Tsitrin T."/>
            <person name="Vuong H."/>
            <person name="Weaver B."/>
            <person name="Ciecko A."/>
            <person name="Tallon L."/>
            <person name="Jackson J."/>
            <person name="Pai G."/>
            <person name="Aken S.V."/>
            <person name="Utterback T."/>
            <person name="Reidmuller S."/>
            <person name="Feldblyum T."/>
            <person name="Hsiao J."/>
            <person name="Zismann V."/>
            <person name="Iobst S."/>
            <person name="de Vazeille A.R."/>
            <person name="Buell C.R."/>
            <person name="Ying K."/>
            <person name="Li Y."/>
            <person name="Lu T."/>
            <person name="Huang Y."/>
            <person name="Zhao Q."/>
            <person name="Feng Q."/>
            <person name="Zhang L."/>
            <person name="Zhu J."/>
            <person name="Weng Q."/>
            <person name="Mu J."/>
            <person name="Lu Y."/>
            <person name="Fan D."/>
            <person name="Liu Y."/>
            <person name="Guan J."/>
            <person name="Zhang Y."/>
            <person name="Yu S."/>
            <person name="Liu X."/>
            <person name="Zhang Y."/>
            <person name="Hong G."/>
            <person name="Han B."/>
            <person name="Choisne N."/>
            <person name="Demange N."/>
            <person name="Orjeda G."/>
            <person name="Samain S."/>
            <person name="Cattolico L."/>
            <person name="Pelletier E."/>
            <person name="Couloux A."/>
            <person name="Segurens B."/>
            <person name="Wincker P."/>
            <person name="D'Hont A."/>
            <person name="Scarpelli C."/>
            <person name="Weissenbach J."/>
            <person name="Salanoubat M."/>
            <person name="Quetier F."/>
            <person name="Yu Y."/>
            <person name="Kim H.R."/>
            <person name="Rambo T."/>
            <person name="Currie J."/>
            <person name="Collura K."/>
            <person name="Luo M."/>
            <person name="Yang T."/>
            <person name="Ammiraju J.S.S."/>
            <person name="Engler F."/>
            <person name="Soderlund C."/>
            <person name="Wing R.A."/>
            <person name="Palmer L.E."/>
            <person name="de la Bastide M."/>
            <person name="Spiegel L."/>
            <person name="Nascimento L."/>
            <person name="Zutavern T."/>
            <person name="O'Shaughnessy A."/>
            <person name="Dike S."/>
            <person name="Dedhia N."/>
            <person name="Preston R."/>
            <person name="Balija V."/>
            <person name="McCombie W.R."/>
            <person name="Chow T."/>
            <person name="Chen H."/>
            <person name="Chung M."/>
            <person name="Chen C."/>
            <person name="Shaw J."/>
            <person name="Wu H."/>
            <person name="Hsiao K."/>
            <person name="Chao Y."/>
            <person name="Chu M."/>
            <person name="Cheng C."/>
            <person name="Hour A."/>
            <person name="Lee P."/>
            <person name="Lin S."/>
            <person name="Lin Y."/>
            <person name="Liou J."/>
            <person name="Liu S."/>
            <person name="Hsing Y."/>
            <person name="Raghuvanshi S."/>
            <person name="Mohanty A."/>
            <person name="Bharti A.K."/>
            <person name="Gaur A."/>
            <person name="Gupta V."/>
            <person name="Kumar D."/>
            <person name="Ravi V."/>
            <person name="Vij S."/>
            <person name="Kapur A."/>
            <person name="Khurana P."/>
            <person name="Khurana P."/>
            <person name="Khurana J.P."/>
            <person name="Tyagi A.K."/>
            <person name="Gaikwad K."/>
            <person name="Singh A."/>
            <person name="Dalal V."/>
            <person name="Srivastava S."/>
            <person name="Dixit A."/>
            <person name="Pal A.K."/>
            <person name="Ghazi I.A."/>
            <person name="Yadav M."/>
            <person name="Pandit A."/>
            <person name="Bhargava A."/>
            <person name="Sureshbabu K."/>
            <person name="Batra K."/>
            <person name="Sharma T.R."/>
            <person name="Mohapatra T."/>
            <person name="Singh N.K."/>
            <person name="Messing J."/>
            <person name="Nelson A.B."/>
            <person name="Fuks G."/>
            <person name="Kavchok S."/>
            <person name="Keizer G."/>
            <person name="Linton E."/>
            <person name="Llaca V."/>
            <person name="Song R."/>
            <person name="Tanyolac B."/>
            <person name="Young S."/>
            <person name="Ho-Il K."/>
            <person name="Hahn J.H."/>
            <person name="Sangsakoo G."/>
            <person name="Vanavichit A."/>
            <person name="de Mattos Luiz.A.T."/>
            <person name="Zimmer P.D."/>
            <person name="Malone G."/>
            <person name="Dellagostin O."/>
            <person name="de Oliveira A.C."/>
            <person name="Bevan M."/>
            <person name="Bancroft I."/>
            <person name="Minx P."/>
            <person name="Cordum H."/>
            <person name="Wilson R."/>
            <person name="Cheng Z."/>
            <person name="Jin W."/>
            <person name="Jiang J."/>
            <person name="Leong S.A."/>
            <person name="Iwama H."/>
            <person name="Gojobori T."/>
            <person name="Itoh T."/>
            <person name="Niimura Y."/>
            <person name="Fujii Y."/>
            <person name="Habara T."/>
            <person name="Sakai H."/>
            <person name="Sato Y."/>
            <person name="Wilson G."/>
            <person name="Kumar K."/>
            <person name="McCouch S."/>
            <person name="Juretic N."/>
            <person name="Hoen D."/>
            <person name="Wright S."/>
            <person name="Bruskiewich R."/>
            <person name="Bureau T."/>
            <person name="Miyao A."/>
            <person name="Hirochika H."/>
            <person name="Nishikawa T."/>
            <person name="Kadowaki K."/>
            <person name="Sugiura M."/>
            <person name="Burr B."/>
            <person name="Sasaki T."/>
        </authorList>
    </citation>
    <scope>NUCLEOTIDE SEQUENCE [LARGE SCALE GENOMIC DNA]</scope>
    <source>
        <strain evidence="7">cv. Nipponbare</strain>
    </source>
</reference>
<reference evidence="7" key="2">
    <citation type="journal article" date="2008" name="Nucleic Acids Res.">
        <title>The rice annotation project database (RAP-DB): 2008 update.</title>
        <authorList>
            <consortium name="The rice annotation project (RAP)"/>
        </authorList>
    </citation>
    <scope>GENOME REANNOTATION</scope>
    <source>
        <strain evidence="7">cv. Nipponbare</strain>
    </source>
</reference>
<organism evidence="6 7">
    <name type="scientific">Oryza sativa subsp. japonica</name>
    <name type="common">Rice</name>
    <dbReference type="NCBI Taxonomy" id="39947"/>
    <lineage>
        <taxon>Eukaryota</taxon>
        <taxon>Viridiplantae</taxon>
        <taxon>Streptophyta</taxon>
        <taxon>Embryophyta</taxon>
        <taxon>Tracheophyta</taxon>
        <taxon>Spermatophyta</taxon>
        <taxon>Magnoliopsida</taxon>
        <taxon>Liliopsida</taxon>
        <taxon>Poales</taxon>
        <taxon>Poaceae</taxon>
        <taxon>BOP clade</taxon>
        <taxon>Oryzoideae</taxon>
        <taxon>Oryzeae</taxon>
        <taxon>Oryzinae</taxon>
        <taxon>Oryza</taxon>
        <taxon>Oryza sativa</taxon>
    </lineage>
</organism>
<dbReference type="Proteomes" id="UP000000763">
    <property type="component" value="Chromosome 3"/>
</dbReference>
<accession>Q75H21</accession>
<evidence type="ECO:0000256" key="4">
    <source>
        <dbReference type="SAM" id="MobiDB-lite"/>
    </source>
</evidence>
<dbReference type="PROSITE" id="PS50888">
    <property type="entry name" value="BHLH"/>
    <property type="match status" value="1"/>
</dbReference>
<feature type="region of interest" description="Disordered" evidence="4">
    <location>
        <begin position="296"/>
        <end position="323"/>
    </location>
</feature>
<dbReference type="GO" id="GO:0006355">
    <property type="term" value="P:regulation of DNA-templated transcription"/>
    <property type="evidence" value="ECO:0000305"/>
    <property type="project" value="Gramene"/>
</dbReference>
<keyword evidence="2" id="KW-0805">Transcription regulation</keyword>